<dbReference type="AlphaFoldDB" id="A0A414RYE1"/>
<evidence type="ECO:0000256" key="5">
    <source>
        <dbReference type="ARBA" id="ARBA00023172"/>
    </source>
</evidence>
<dbReference type="GO" id="GO:0003677">
    <property type="term" value="F:DNA binding"/>
    <property type="evidence" value="ECO:0007669"/>
    <property type="project" value="UniProtKB-UniRule"/>
</dbReference>
<dbReference type="SUPFAM" id="SSF56349">
    <property type="entry name" value="DNA breaking-rejoining enzymes"/>
    <property type="match status" value="1"/>
</dbReference>
<dbReference type="InterPro" id="IPR004107">
    <property type="entry name" value="Integrase_SAM-like_N"/>
</dbReference>
<evidence type="ECO:0000256" key="2">
    <source>
        <dbReference type="ARBA" id="ARBA00008857"/>
    </source>
</evidence>
<keyword evidence="4 6" id="KW-0238">DNA-binding</keyword>
<dbReference type="InterPro" id="IPR013762">
    <property type="entry name" value="Integrase-like_cat_sf"/>
</dbReference>
<organism evidence="9 10">
    <name type="scientific">Dorea longicatena</name>
    <dbReference type="NCBI Taxonomy" id="88431"/>
    <lineage>
        <taxon>Bacteria</taxon>
        <taxon>Bacillati</taxon>
        <taxon>Bacillota</taxon>
        <taxon>Clostridia</taxon>
        <taxon>Lachnospirales</taxon>
        <taxon>Lachnospiraceae</taxon>
        <taxon>Dorea</taxon>
    </lineage>
</organism>
<comment type="function">
    <text evidence="1">Site-specific tyrosine recombinase, which acts by catalyzing the cutting and rejoining of the recombining DNA molecules.</text>
</comment>
<dbReference type="PROSITE" id="PS51898">
    <property type="entry name" value="TYR_RECOMBINASE"/>
    <property type="match status" value="1"/>
</dbReference>
<accession>A0A414RYE1</accession>
<protein>
    <submittedName>
        <fullName evidence="9">Recombinase XerC</fullName>
    </submittedName>
</protein>
<dbReference type="Proteomes" id="UP000284112">
    <property type="component" value="Unassembled WGS sequence"/>
</dbReference>
<evidence type="ECO:0000256" key="3">
    <source>
        <dbReference type="ARBA" id="ARBA00022908"/>
    </source>
</evidence>
<evidence type="ECO:0000259" key="8">
    <source>
        <dbReference type="PROSITE" id="PS51900"/>
    </source>
</evidence>
<keyword evidence="3" id="KW-0229">DNA integration</keyword>
<dbReference type="PROSITE" id="PS51900">
    <property type="entry name" value="CB"/>
    <property type="match status" value="1"/>
</dbReference>
<evidence type="ECO:0000256" key="6">
    <source>
        <dbReference type="PROSITE-ProRule" id="PRU01248"/>
    </source>
</evidence>
<gene>
    <name evidence="9" type="ORF">DW641_15005</name>
</gene>
<dbReference type="InterPro" id="IPR002104">
    <property type="entry name" value="Integrase_catalytic"/>
</dbReference>
<keyword evidence="5" id="KW-0233">DNA recombination</keyword>
<evidence type="ECO:0000313" key="9">
    <source>
        <dbReference type="EMBL" id="RHG03628.1"/>
    </source>
</evidence>
<dbReference type="Pfam" id="PF00589">
    <property type="entry name" value="Phage_integrase"/>
    <property type="match status" value="1"/>
</dbReference>
<dbReference type="GO" id="GO:0006310">
    <property type="term" value="P:DNA recombination"/>
    <property type="evidence" value="ECO:0007669"/>
    <property type="project" value="UniProtKB-KW"/>
</dbReference>
<evidence type="ECO:0000313" key="10">
    <source>
        <dbReference type="Proteomes" id="UP000284112"/>
    </source>
</evidence>
<dbReference type="InterPro" id="IPR050090">
    <property type="entry name" value="Tyrosine_recombinase_XerCD"/>
</dbReference>
<evidence type="ECO:0000256" key="4">
    <source>
        <dbReference type="ARBA" id="ARBA00023125"/>
    </source>
</evidence>
<name>A0A414RYE1_9FIRM</name>
<sequence length="310" mass="36190">MNNLQINIENYLEYCRTQKRLDSKTIKAYCIDLHQFSEQIWITEASELTVPLLETYIAKLHQQYAPKTVKRKIASLKALFHHLEYKEIILHNPFAKLQLRFREPIILPKTIPLTTIEVLINTIYKQYYNASSNYRKKASLRDIAVIELLFATGIRISELCTIPYQNIDLQNNVIIINGKGSKERLLHICDEHVISILIKYYSKFVTAIHSCGYFFVNNIGNRLSGQSVRNMINRYCHLAGIHQHITPHMFRHSFATLLLEQNVDIRYIQTMLGHSSINVTEIYTHVTMAKQKDILKTKHPRKSLNIINQL</sequence>
<reference evidence="9 10" key="1">
    <citation type="submission" date="2018-08" db="EMBL/GenBank/DDBJ databases">
        <title>A genome reference for cultivated species of the human gut microbiota.</title>
        <authorList>
            <person name="Zou Y."/>
            <person name="Xue W."/>
            <person name="Luo G."/>
        </authorList>
    </citation>
    <scope>NUCLEOTIDE SEQUENCE [LARGE SCALE GENOMIC DNA]</scope>
    <source>
        <strain evidence="9 10">AM23-13</strain>
    </source>
</reference>
<comment type="caution">
    <text evidence="9">The sequence shown here is derived from an EMBL/GenBank/DDBJ whole genome shotgun (WGS) entry which is preliminary data.</text>
</comment>
<dbReference type="InterPro" id="IPR044068">
    <property type="entry name" value="CB"/>
</dbReference>
<feature type="domain" description="Core-binding (CB)" evidence="8">
    <location>
        <begin position="2"/>
        <end position="84"/>
    </location>
</feature>
<evidence type="ECO:0000259" key="7">
    <source>
        <dbReference type="PROSITE" id="PS51898"/>
    </source>
</evidence>
<dbReference type="EMBL" id="QRHW01000045">
    <property type="protein sequence ID" value="RHG03628.1"/>
    <property type="molecule type" value="Genomic_DNA"/>
</dbReference>
<evidence type="ECO:0000256" key="1">
    <source>
        <dbReference type="ARBA" id="ARBA00003283"/>
    </source>
</evidence>
<dbReference type="PANTHER" id="PTHR30349">
    <property type="entry name" value="PHAGE INTEGRASE-RELATED"/>
    <property type="match status" value="1"/>
</dbReference>
<dbReference type="Gene3D" id="1.10.150.130">
    <property type="match status" value="1"/>
</dbReference>
<dbReference type="Pfam" id="PF02899">
    <property type="entry name" value="Phage_int_SAM_1"/>
    <property type="match status" value="1"/>
</dbReference>
<dbReference type="RefSeq" id="WP_118310267.1">
    <property type="nucleotide sequence ID" value="NZ_CAXSPU010000035.1"/>
</dbReference>
<dbReference type="Gene3D" id="1.10.443.10">
    <property type="entry name" value="Intergrase catalytic core"/>
    <property type="match status" value="1"/>
</dbReference>
<dbReference type="InterPro" id="IPR011010">
    <property type="entry name" value="DNA_brk_join_enz"/>
</dbReference>
<proteinExistence type="inferred from homology"/>
<dbReference type="GO" id="GO:0015074">
    <property type="term" value="P:DNA integration"/>
    <property type="evidence" value="ECO:0007669"/>
    <property type="project" value="UniProtKB-KW"/>
</dbReference>
<comment type="similarity">
    <text evidence="2">Belongs to the 'phage' integrase family.</text>
</comment>
<dbReference type="InterPro" id="IPR010998">
    <property type="entry name" value="Integrase_recombinase_N"/>
</dbReference>
<feature type="domain" description="Tyr recombinase" evidence="7">
    <location>
        <begin position="106"/>
        <end position="296"/>
    </location>
</feature>
<dbReference type="PANTHER" id="PTHR30349:SF41">
    <property type="entry name" value="INTEGRASE_RECOMBINASE PROTEIN MJ0367-RELATED"/>
    <property type="match status" value="1"/>
</dbReference>